<evidence type="ECO:0000256" key="2">
    <source>
        <dbReference type="ARBA" id="ARBA00005992"/>
    </source>
</evidence>
<proteinExistence type="inferred from homology"/>
<dbReference type="InterPro" id="IPR005490">
    <property type="entry name" value="LD_TPept_cat_dom"/>
</dbReference>
<reference evidence="9 10" key="1">
    <citation type="submission" date="2021-04" db="EMBL/GenBank/DDBJ databases">
        <authorList>
            <person name="Pira H."/>
            <person name="Risdian C."/>
            <person name="Wink J."/>
        </authorList>
    </citation>
    <scope>NUCLEOTIDE SEQUENCE [LARGE SCALE GENOMIC DNA]</scope>
    <source>
        <strain evidence="9 10">DSM 107782</strain>
    </source>
</reference>
<evidence type="ECO:0000256" key="3">
    <source>
        <dbReference type="ARBA" id="ARBA00022679"/>
    </source>
</evidence>
<dbReference type="EMBL" id="JAGSGB010000001">
    <property type="protein sequence ID" value="MBZ6377059.1"/>
    <property type="molecule type" value="Genomic_DNA"/>
</dbReference>
<dbReference type="Gene3D" id="2.40.440.10">
    <property type="entry name" value="L,D-transpeptidase catalytic domain-like"/>
    <property type="match status" value="1"/>
</dbReference>
<evidence type="ECO:0000256" key="7">
    <source>
        <dbReference type="PROSITE-ProRule" id="PRU01373"/>
    </source>
</evidence>
<protein>
    <submittedName>
        <fullName evidence="9">L,D-transpeptidase family protein</fullName>
    </submittedName>
</protein>
<name>A0ABS7WGI0_9SPHN</name>
<evidence type="ECO:0000256" key="1">
    <source>
        <dbReference type="ARBA" id="ARBA00004752"/>
    </source>
</evidence>
<keyword evidence="10" id="KW-1185">Reference proteome</keyword>
<accession>A0ABS7WGI0</accession>
<comment type="caution">
    <text evidence="9">The sequence shown here is derived from an EMBL/GenBank/DDBJ whole genome shotgun (WGS) entry which is preliminary data.</text>
</comment>
<evidence type="ECO:0000256" key="4">
    <source>
        <dbReference type="ARBA" id="ARBA00022960"/>
    </source>
</evidence>
<keyword evidence="6 7" id="KW-0961">Cell wall biogenesis/degradation</keyword>
<dbReference type="SUPFAM" id="SSF141523">
    <property type="entry name" value="L,D-transpeptidase catalytic domain-like"/>
    <property type="match status" value="1"/>
</dbReference>
<keyword evidence="3" id="KW-0808">Transferase</keyword>
<evidence type="ECO:0000256" key="6">
    <source>
        <dbReference type="ARBA" id="ARBA00023316"/>
    </source>
</evidence>
<dbReference type="Proteomes" id="UP000824621">
    <property type="component" value="Unassembled WGS sequence"/>
</dbReference>
<dbReference type="CDD" id="cd16913">
    <property type="entry name" value="YkuD_like"/>
    <property type="match status" value="1"/>
</dbReference>
<dbReference type="PANTHER" id="PTHR30582:SF2">
    <property type="entry name" value="L,D-TRANSPEPTIDASE YCIB-RELATED"/>
    <property type="match status" value="1"/>
</dbReference>
<feature type="active site" description="Nucleophile" evidence="7">
    <location>
        <position position="137"/>
    </location>
</feature>
<dbReference type="NCBIfam" id="NF004785">
    <property type="entry name" value="PRK06132.1-2"/>
    <property type="match status" value="1"/>
</dbReference>
<dbReference type="InterPro" id="IPR050979">
    <property type="entry name" value="LD-transpeptidase"/>
</dbReference>
<evidence type="ECO:0000256" key="5">
    <source>
        <dbReference type="ARBA" id="ARBA00022984"/>
    </source>
</evidence>
<dbReference type="PANTHER" id="PTHR30582">
    <property type="entry name" value="L,D-TRANSPEPTIDASE"/>
    <property type="match status" value="1"/>
</dbReference>
<comment type="similarity">
    <text evidence="2">Belongs to the YkuD family.</text>
</comment>
<comment type="pathway">
    <text evidence="1 7">Cell wall biogenesis; peptidoglycan biosynthesis.</text>
</comment>
<dbReference type="InterPro" id="IPR038063">
    <property type="entry name" value="Transpep_catalytic_dom"/>
</dbReference>
<gene>
    <name evidence="9" type="ORF">KCN53_00245</name>
</gene>
<keyword evidence="4 7" id="KW-0133">Cell shape</keyword>
<evidence type="ECO:0000259" key="8">
    <source>
        <dbReference type="PROSITE" id="PS52029"/>
    </source>
</evidence>
<dbReference type="PROSITE" id="PS52029">
    <property type="entry name" value="LD_TPASE"/>
    <property type="match status" value="1"/>
</dbReference>
<evidence type="ECO:0000313" key="10">
    <source>
        <dbReference type="Proteomes" id="UP000824621"/>
    </source>
</evidence>
<sequence>MAAGGLAIAPAQADDATAPYMAADDGAPSLFDVELKPGEFIWEPELAADGEVHAYVDLGRQLVHVYRGDTRIGMSTISSGMPGHETPTGTFEILQKRVEHYSNLYNNAPMPYMQRLTWDGIAFHVGKLPGEPASHGCIRLPREFAMAFFDTTSMGGVVEIAGLAGVEDPQLAAGDFREAPLTPEAQTAELNRAAANGELDIDEL</sequence>
<keyword evidence="5 7" id="KW-0573">Peptidoglycan synthesis</keyword>
<feature type="active site" description="Proton donor/acceptor" evidence="7">
    <location>
        <position position="124"/>
    </location>
</feature>
<dbReference type="Pfam" id="PF03734">
    <property type="entry name" value="YkuD"/>
    <property type="match status" value="1"/>
</dbReference>
<organism evidence="9 10">
    <name type="scientific">Pacificimonas aurantium</name>
    <dbReference type="NCBI Taxonomy" id="1250540"/>
    <lineage>
        <taxon>Bacteria</taxon>
        <taxon>Pseudomonadati</taxon>
        <taxon>Pseudomonadota</taxon>
        <taxon>Alphaproteobacteria</taxon>
        <taxon>Sphingomonadales</taxon>
        <taxon>Sphingosinicellaceae</taxon>
        <taxon>Pacificimonas</taxon>
    </lineage>
</organism>
<feature type="domain" description="L,D-TPase catalytic" evidence="8">
    <location>
        <begin position="52"/>
        <end position="161"/>
    </location>
</feature>
<evidence type="ECO:0000313" key="9">
    <source>
        <dbReference type="EMBL" id="MBZ6377059.1"/>
    </source>
</evidence>